<evidence type="ECO:0000256" key="10">
    <source>
        <dbReference type="SAM" id="MobiDB-lite"/>
    </source>
</evidence>
<feature type="binding site" evidence="9">
    <location>
        <position position="120"/>
    </location>
    <ligand>
        <name>Zn(2+)</name>
        <dbReference type="ChEBI" id="CHEBI:29105"/>
        <label>2</label>
        <note>catalytic</note>
    </ligand>
</feature>
<feature type="binding site" evidence="9">
    <location>
        <position position="74"/>
    </location>
    <ligand>
        <name>Ca(2+)</name>
        <dbReference type="ChEBI" id="CHEBI:29108"/>
        <label>3</label>
    </ligand>
</feature>
<keyword evidence="9" id="KW-0106">Calcium</keyword>
<feature type="compositionally biased region" description="Polar residues" evidence="10">
    <location>
        <begin position="12"/>
        <end position="25"/>
    </location>
</feature>
<feature type="binding site" evidence="9">
    <location>
        <position position="134"/>
    </location>
    <ligand>
        <name>Zn(2+)</name>
        <dbReference type="ChEBI" id="CHEBI:29105"/>
        <label>2</label>
        <note>catalytic</note>
    </ligand>
</feature>
<keyword evidence="6" id="KW-0482">Metalloprotease</keyword>
<feature type="domain" description="Peptidase metallopeptidase" evidence="11">
    <location>
        <begin position="39"/>
        <end position="160"/>
    </location>
</feature>
<keyword evidence="7" id="KW-0865">Zymogen</keyword>
<dbReference type="InterPro" id="IPR006026">
    <property type="entry name" value="Peptidase_Metallo"/>
</dbReference>
<dbReference type="PROSITE" id="PS00546">
    <property type="entry name" value="CYSTEINE_SWITCH"/>
    <property type="match status" value="1"/>
</dbReference>
<reference evidence="12 13" key="1">
    <citation type="submission" date="2019-09" db="EMBL/GenBank/DDBJ databases">
        <title>A chromosome-level genome assembly of the Chinese tupelo Nyssa sinensis.</title>
        <authorList>
            <person name="Yang X."/>
            <person name="Kang M."/>
            <person name="Yang Y."/>
            <person name="Xiong H."/>
            <person name="Wang M."/>
            <person name="Zhang Z."/>
            <person name="Wang Z."/>
            <person name="Wu H."/>
            <person name="Ma T."/>
            <person name="Liu J."/>
            <person name="Xi Z."/>
        </authorList>
    </citation>
    <scope>NUCLEOTIDE SEQUENCE [LARGE SCALE GENOMIC DNA]</scope>
    <source>
        <strain evidence="12">J267</strain>
        <tissue evidence="12">Leaf</tissue>
    </source>
</reference>
<feature type="binding site" evidence="9">
    <location>
        <position position="75"/>
    </location>
    <ligand>
        <name>Ca(2+)</name>
        <dbReference type="ChEBI" id="CHEBI:29108"/>
        <label>3</label>
    </ligand>
</feature>
<evidence type="ECO:0000256" key="8">
    <source>
        <dbReference type="PIRSR" id="PIRSR621190-1"/>
    </source>
</evidence>
<keyword evidence="4" id="KW-0378">Hydrolase</keyword>
<protein>
    <recommendedName>
        <fullName evidence="11">Peptidase metallopeptidase domain-containing protein</fullName>
    </recommendedName>
</protein>
<dbReference type="AlphaFoldDB" id="A0A5J5AJ58"/>
<keyword evidence="2 9" id="KW-0479">Metal-binding</keyword>
<dbReference type="PANTHER" id="PTHR10201">
    <property type="entry name" value="MATRIX METALLOPROTEINASE"/>
    <property type="match status" value="1"/>
</dbReference>
<comment type="cofactor">
    <cofactor evidence="9">
        <name>Ca(2+)</name>
        <dbReference type="ChEBI" id="CHEBI:29108"/>
    </cofactor>
    <text evidence="9">Can bind about 5 Ca(2+) ions per subunit.</text>
</comment>
<keyword evidence="13" id="KW-1185">Reference proteome</keyword>
<dbReference type="Pfam" id="PF00413">
    <property type="entry name" value="Peptidase_M10"/>
    <property type="match status" value="1"/>
</dbReference>
<dbReference type="OrthoDB" id="406838at2759"/>
<evidence type="ECO:0000313" key="12">
    <source>
        <dbReference type="EMBL" id="KAA8529517.1"/>
    </source>
</evidence>
<dbReference type="SMART" id="SM00235">
    <property type="entry name" value="ZnMc"/>
    <property type="match status" value="1"/>
</dbReference>
<dbReference type="InterPro" id="IPR001818">
    <property type="entry name" value="Pept_M10_metallopeptidase"/>
</dbReference>
<feature type="binding site" evidence="9">
    <location>
        <position position="92"/>
    </location>
    <ligand>
        <name>Zn(2+)</name>
        <dbReference type="ChEBI" id="CHEBI:29105"/>
        <label>1</label>
    </ligand>
</feature>
<feature type="binding site" evidence="9">
    <location>
        <position position="94"/>
    </location>
    <ligand>
        <name>Ca(2+)</name>
        <dbReference type="ChEBI" id="CHEBI:29108"/>
        <label>3</label>
    </ligand>
</feature>
<dbReference type="InterPro" id="IPR021158">
    <property type="entry name" value="Pept_M10A_Zn_BS"/>
</dbReference>
<gene>
    <name evidence="12" type="ORF">F0562_033684</name>
</gene>
<sequence>MMMPRCGIPDVNTGTTSKQHSHGSNSSLHTVAHYAFFQGTPKWRDYKTHLTYAFLARADILGPPCARAFQRSFDGPHGTLAHAYAPEDGRLHFDGQDLWSMSPTPGAYDLETVALHEIGHILGLDHSTVEDAIMYPILPFGEGKGLHGDDIIGIRALYGT</sequence>
<dbReference type="InterPro" id="IPR024079">
    <property type="entry name" value="MetalloPept_cat_dom_sf"/>
</dbReference>
<evidence type="ECO:0000256" key="3">
    <source>
        <dbReference type="ARBA" id="ARBA00022729"/>
    </source>
</evidence>
<name>A0A5J5AJ58_9ASTE</name>
<evidence type="ECO:0000256" key="1">
    <source>
        <dbReference type="ARBA" id="ARBA00022670"/>
    </source>
</evidence>
<dbReference type="PRINTS" id="PR00138">
    <property type="entry name" value="MATRIXIN"/>
</dbReference>
<dbReference type="GO" id="GO:0030198">
    <property type="term" value="P:extracellular matrix organization"/>
    <property type="evidence" value="ECO:0007669"/>
    <property type="project" value="TreeGrafter"/>
</dbReference>
<evidence type="ECO:0000256" key="2">
    <source>
        <dbReference type="ARBA" id="ARBA00022723"/>
    </source>
</evidence>
<comment type="cofactor">
    <cofactor evidence="9">
        <name>Zn(2+)</name>
        <dbReference type="ChEBI" id="CHEBI:29105"/>
    </cofactor>
    <text evidence="9">Binds 2 Zn(2+) ions per subunit.</text>
</comment>
<keyword evidence="3" id="KW-0732">Signal</keyword>
<dbReference type="GO" id="GO:0004222">
    <property type="term" value="F:metalloendopeptidase activity"/>
    <property type="evidence" value="ECO:0007669"/>
    <property type="project" value="InterPro"/>
</dbReference>
<dbReference type="PANTHER" id="PTHR10201:SF213">
    <property type="entry name" value="METALLOENDOPROTEINASE 2-MMP-LIKE"/>
    <property type="match status" value="1"/>
</dbReference>
<dbReference type="GO" id="GO:0008270">
    <property type="term" value="F:zinc ion binding"/>
    <property type="evidence" value="ECO:0007669"/>
    <property type="project" value="InterPro"/>
</dbReference>
<evidence type="ECO:0000256" key="5">
    <source>
        <dbReference type="ARBA" id="ARBA00022833"/>
    </source>
</evidence>
<proteinExistence type="predicted"/>
<feature type="active site" evidence="8">
    <location>
        <position position="117"/>
    </location>
</feature>
<dbReference type="GO" id="GO:0031012">
    <property type="term" value="C:extracellular matrix"/>
    <property type="evidence" value="ECO:0007669"/>
    <property type="project" value="InterPro"/>
</dbReference>
<keyword evidence="1" id="KW-0645">Protease</keyword>
<feature type="binding site" evidence="9">
    <location>
        <position position="82"/>
    </location>
    <ligand>
        <name>Zn(2+)</name>
        <dbReference type="ChEBI" id="CHEBI:29105"/>
        <label>1</label>
    </ligand>
</feature>
<dbReference type="Gene3D" id="3.40.390.10">
    <property type="entry name" value="Collagenase (Catalytic Domain)"/>
    <property type="match status" value="1"/>
</dbReference>
<keyword evidence="5 9" id="KW-0862">Zinc</keyword>
<dbReference type="GO" id="GO:0030574">
    <property type="term" value="P:collagen catabolic process"/>
    <property type="evidence" value="ECO:0007669"/>
    <property type="project" value="TreeGrafter"/>
</dbReference>
<feature type="binding site" evidence="9">
    <location>
        <position position="126"/>
    </location>
    <ligand>
        <name>Zn(2+)</name>
        <dbReference type="ChEBI" id="CHEBI:29105"/>
        <label>2</label>
        <note>catalytic</note>
    </ligand>
</feature>
<dbReference type="SUPFAM" id="SSF55486">
    <property type="entry name" value="Metalloproteases ('zincins'), catalytic domain"/>
    <property type="match status" value="1"/>
</dbReference>
<evidence type="ECO:0000259" key="11">
    <source>
        <dbReference type="SMART" id="SM00235"/>
    </source>
</evidence>
<dbReference type="InterPro" id="IPR021190">
    <property type="entry name" value="Pept_M10A"/>
</dbReference>
<accession>A0A5J5AJ58</accession>
<evidence type="ECO:0000256" key="6">
    <source>
        <dbReference type="ARBA" id="ARBA00023049"/>
    </source>
</evidence>
<dbReference type="EMBL" id="CM018044">
    <property type="protein sequence ID" value="KAA8529517.1"/>
    <property type="molecule type" value="Genomic_DNA"/>
</dbReference>
<dbReference type="Proteomes" id="UP000325577">
    <property type="component" value="Linkage Group LG20"/>
</dbReference>
<organism evidence="12 13">
    <name type="scientific">Nyssa sinensis</name>
    <dbReference type="NCBI Taxonomy" id="561372"/>
    <lineage>
        <taxon>Eukaryota</taxon>
        <taxon>Viridiplantae</taxon>
        <taxon>Streptophyta</taxon>
        <taxon>Embryophyta</taxon>
        <taxon>Tracheophyta</taxon>
        <taxon>Spermatophyta</taxon>
        <taxon>Magnoliopsida</taxon>
        <taxon>eudicotyledons</taxon>
        <taxon>Gunneridae</taxon>
        <taxon>Pentapetalae</taxon>
        <taxon>asterids</taxon>
        <taxon>Cornales</taxon>
        <taxon>Nyssaceae</taxon>
        <taxon>Nyssa</taxon>
    </lineage>
</organism>
<feature type="region of interest" description="Disordered" evidence="10">
    <location>
        <begin position="1"/>
        <end position="25"/>
    </location>
</feature>
<dbReference type="GO" id="GO:0006508">
    <property type="term" value="P:proteolysis"/>
    <property type="evidence" value="ECO:0007669"/>
    <property type="project" value="UniProtKB-KW"/>
</dbReference>
<evidence type="ECO:0000256" key="4">
    <source>
        <dbReference type="ARBA" id="ARBA00022801"/>
    </source>
</evidence>
<evidence type="ECO:0000313" key="13">
    <source>
        <dbReference type="Proteomes" id="UP000325577"/>
    </source>
</evidence>
<evidence type="ECO:0000256" key="9">
    <source>
        <dbReference type="PIRSR" id="PIRSR621190-2"/>
    </source>
</evidence>
<evidence type="ECO:0000256" key="7">
    <source>
        <dbReference type="ARBA" id="ARBA00023145"/>
    </source>
</evidence>
<feature type="binding site" evidence="9">
    <location>
        <position position="116"/>
    </location>
    <ligand>
        <name>Zn(2+)</name>
        <dbReference type="ChEBI" id="CHEBI:29105"/>
        <label>2</label>
        <note>catalytic</note>
    </ligand>
</feature>